<evidence type="ECO:0000256" key="1">
    <source>
        <dbReference type="ARBA" id="ARBA00023239"/>
    </source>
</evidence>
<name>A0A8S5MNF3_9CAUD</name>
<dbReference type="SUPFAM" id="SSF110857">
    <property type="entry name" value="Gamma-glutamyl cyclotransferase-like"/>
    <property type="match status" value="1"/>
</dbReference>
<dbReference type="PANTHER" id="PTHR12935:SF0">
    <property type="entry name" value="GAMMA-GLUTAMYLCYCLOTRANSFERASE"/>
    <property type="match status" value="1"/>
</dbReference>
<dbReference type="InterPro" id="IPR036568">
    <property type="entry name" value="GGCT-like_sf"/>
</dbReference>
<evidence type="ECO:0000313" key="3">
    <source>
        <dbReference type="EMBL" id="DAD83591.1"/>
    </source>
</evidence>
<feature type="domain" description="Gamma-glutamylcyclotransferase AIG2-like" evidence="2">
    <location>
        <begin position="7"/>
        <end position="113"/>
    </location>
</feature>
<sequence length="157" mass="18217">MEKRYYIAYGSNLNVRQMRMRCPSARIIGTSVLKDYELLFKGSKTGSYLTAEKKSGVSVPVAVWEVTAEDEKALDRYEGFPNFYYKKELTLPIKGIRTGKIRKRRVFVYIMHEDRPIGIPSIPYMQICIQGYDDFGFDRLVLIDAYLKCGEEHHEGK</sequence>
<keyword evidence="1" id="KW-0456">Lyase</keyword>
<proteinExistence type="predicted"/>
<dbReference type="GO" id="GO:0003839">
    <property type="term" value="F:gamma-glutamylcyclotransferase activity"/>
    <property type="evidence" value="ECO:0007669"/>
    <property type="project" value="InterPro"/>
</dbReference>
<dbReference type="InterPro" id="IPR009288">
    <property type="entry name" value="AIG2-like_dom"/>
</dbReference>
<organism evidence="3">
    <name type="scientific">Siphoviridae sp. ct89Z21</name>
    <dbReference type="NCBI Taxonomy" id="2826168"/>
    <lineage>
        <taxon>Viruses</taxon>
        <taxon>Duplodnaviria</taxon>
        <taxon>Heunggongvirae</taxon>
        <taxon>Uroviricota</taxon>
        <taxon>Caudoviricetes</taxon>
    </lineage>
</organism>
<dbReference type="InterPro" id="IPR013024">
    <property type="entry name" value="GGCT-like"/>
</dbReference>
<dbReference type="EMBL" id="BK014939">
    <property type="protein sequence ID" value="DAD83591.1"/>
    <property type="molecule type" value="Genomic_DNA"/>
</dbReference>
<dbReference type="Pfam" id="PF06094">
    <property type="entry name" value="GGACT"/>
    <property type="match status" value="1"/>
</dbReference>
<dbReference type="PANTHER" id="PTHR12935">
    <property type="entry name" value="GAMMA-GLUTAMYLCYCLOTRANSFERASE"/>
    <property type="match status" value="1"/>
</dbReference>
<dbReference type="CDD" id="cd06661">
    <property type="entry name" value="GGCT_like"/>
    <property type="match status" value="1"/>
</dbReference>
<accession>A0A8S5MNF3</accession>
<dbReference type="Gene3D" id="3.10.490.10">
    <property type="entry name" value="Gamma-glutamyl cyclotransferase-like"/>
    <property type="match status" value="1"/>
</dbReference>
<reference evidence="3" key="1">
    <citation type="journal article" date="2021" name="Proc. Natl. Acad. Sci. U.S.A.">
        <title>A Catalog of Tens of Thousands of Viruses from Human Metagenomes Reveals Hidden Associations with Chronic Diseases.</title>
        <authorList>
            <person name="Tisza M.J."/>
            <person name="Buck C.B."/>
        </authorList>
    </citation>
    <scope>NUCLEOTIDE SEQUENCE</scope>
    <source>
        <strain evidence="3">Ct89Z21</strain>
    </source>
</reference>
<protein>
    <submittedName>
        <fullName evidence="3">GGCT-like protein</fullName>
    </submittedName>
</protein>
<evidence type="ECO:0000259" key="2">
    <source>
        <dbReference type="Pfam" id="PF06094"/>
    </source>
</evidence>
<dbReference type="InterPro" id="IPR017939">
    <property type="entry name" value="G-Glutamylcylcotransferase"/>
</dbReference>